<reference evidence="1 2" key="1">
    <citation type="submission" date="2015-01" db="EMBL/GenBank/DDBJ databases">
        <title>Draft genome sequence of Pedobacter sp. NL19 isolated from sludge of an effluent treatment pond in an abandoned uranium mine.</title>
        <authorList>
            <person name="Santos T."/>
            <person name="Caetano T."/>
            <person name="Covas C."/>
            <person name="Cruz A."/>
            <person name="Mendo S."/>
        </authorList>
    </citation>
    <scope>NUCLEOTIDE SEQUENCE [LARGE SCALE GENOMIC DNA]</scope>
    <source>
        <strain evidence="1 2">NL19</strain>
    </source>
</reference>
<sequence>MEVITIESEAFKEIQGMHMQNKQVIADQAATIAGYNIVMISAEKAAELTGYSEKTLRLRKEEIGYHTIGKNIFFFPKDLEVWLHKYYRGPKPRKY</sequence>
<name>A0A0D0GLG4_9SPHI</name>
<dbReference type="AlphaFoldDB" id="A0A0D0GLG4"/>
<evidence type="ECO:0000313" key="2">
    <source>
        <dbReference type="Proteomes" id="UP000032049"/>
    </source>
</evidence>
<gene>
    <name evidence="1" type="ORF">TH53_21820</name>
</gene>
<dbReference type="RefSeq" id="WP_041885571.1">
    <property type="nucleotide sequence ID" value="NZ_CP157278.1"/>
</dbReference>
<dbReference type="STRING" id="1503925.TH53_21820"/>
<keyword evidence="2" id="KW-1185">Reference proteome</keyword>
<dbReference type="OrthoDB" id="1524679at2"/>
<evidence type="ECO:0008006" key="3">
    <source>
        <dbReference type="Google" id="ProtNLM"/>
    </source>
</evidence>
<organism evidence="1 2">
    <name type="scientific">Pedobacter lusitanus</name>
    <dbReference type="NCBI Taxonomy" id="1503925"/>
    <lineage>
        <taxon>Bacteria</taxon>
        <taxon>Pseudomonadati</taxon>
        <taxon>Bacteroidota</taxon>
        <taxon>Sphingobacteriia</taxon>
        <taxon>Sphingobacteriales</taxon>
        <taxon>Sphingobacteriaceae</taxon>
        <taxon>Pedobacter</taxon>
    </lineage>
</organism>
<protein>
    <recommendedName>
        <fullName evidence="3">Helix-turn-helix domain-containing protein</fullName>
    </recommendedName>
</protein>
<proteinExistence type="predicted"/>
<dbReference type="Proteomes" id="UP000032049">
    <property type="component" value="Unassembled WGS sequence"/>
</dbReference>
<accession>A0A0D0GLG4</accession>
<evidence type="ECO:0000313" key="1">
    <source>
        <dbReference type="EMBL" id="KIO75251.1"/>
    </source>
</evidence>
<comment type="caution">
    <text evidence="1">The sequence shown here is derived from an EMBL/GenBank/DDBJ whole genome shotgun (WGS) entry which is preliminary data.</text>
</comment>
<dbReference type="EMBL" id="JXRA01000110">
    <property type="protein sequence ID" value="KIO75251.1"/>
    <property type="molecule type" value="Genomic_DNA"/>
</dbReference>